<dbReference type="AlphaFoldDB" id="A0A6A3N5U6"/>
<dbReference type="GO" id="GO:0000030">
    <property type="term" value="F:mannosyltransferase activity"/>
    <property type="evidence" value="ECO:0007669"/>
    <property type="project" value="TreeGrafter"/>
</dbReference>
<evidence type="ECO:0000313" key="3">
    <source>
        <dbReference type="EMBL" id="KAE9036630.1"/>
    </source>
</evidence>
<evidence type="ECO:0000313" key="4">
    <source>
        <dbReference type="Proteomes" id="UP000435112"/>
    </source>
</evidence>
<dbReference type="OrthoDB" id="3647at2759"/>
<evidence type="ECO:0000256" key="2">
    <source>
        <dbReference type="SAM" id="Phobius"/>
    </source>
</evidence>
<accession>A0A6A3N5U6</accession>
<comment type="caution">
    <text evidence="3">The sequence shown here is derived from an EMBL/GenBank/DDBJ whole genome shotgun (WGS) entry which is preliminary data.</text>
</comment>
<dbReference type="Gene3D" id="3.90.550.20">
    <property type="match status" value="1"/>
</dbReference>
<keyword evidence="2" id="KW-0472">Membrane</keyword>
<keyword evidence="2" id="KW-0812">Transmembrane</keyword>
<dbReference type="Pfam" id="PF04488">
    <property type="entry name" value="Gly_transf_sug"/>
    <property type="match status" value="1"/>
</dbReference>
<keyword evidence="2" id="KW-1133">Transmembrane helix</keyword>
<dbReference type="PANTHER" id="PTHR32385">
    <property type="entry name" value="MANNOSYL PHOSPHORYLINOSITOL CERAMIDE SYNTHASE"/>
    <property type="match status" value="1"/>
</dbReference>
<sequence length="377" mass="42717">MVKPHKSRPRLSSVSWASASRPQSLFIMLMLLSGVGLFMLLTTSRVGSFLEVDQSQPATPATASRVFFRSAEGGATLGYDANTSVELSETSIPRIIHQSWKSADKIPTRFFPWMRSWLEFNPTWTYLFWTDEDNLELFERLYPKYLHVAKSVQKVALADMARYALLHSVGGLYIDADFECLKPFEELHRDNRLFLSTEPLAHSVLLEGATSAALCNALMASVAGHPFWLHVLDNIKDKFDRGEGIGDPVSLTGPRIVKETYLASTPEDAAEVVVFPPEYFYPDMAHWNSEPFDAACRSRDDEAAKEACEWMRKFPNGEYTDNTHAVHHWQCTWCRDAELTEYGSLDDVFSSPVMRPNISSTGVTLTPYIGAHFWHFW</sequence>
<dbReference type="InterPro" id="IPR051706">
    <property type="entry name" value="Glycosyltransferase_domain"/>
</dbReference>
<organism evidence="3 4">
    <name type="scientific">Phytophthora rubi</name>
    <dbReference type="NCBI Taxonomy" id="129364"/>
    <lineage>
        <taxon>Eukaryota</taxon>
        <taxon>Sar</taxon>
        <taxon>Stramenopiles</taxon>
        <taxon>Oomycota</taxon>
        <taxon>Peronosporomycetes</taxon>
        <taxon>Peronosporales</taxon>
        <taxon>Peronosporaceae</taxon>
        <taxon>Phytophthora</taxon>
    </lineage>
</organism>
<dbReference type="GO" id="GO:0051999">
    <property type="term" value="P:mannosyl-inositol phosphorylceramide biosynthetic process"/>
    <property type="evidence" value="ECO:0007669"/>
    <property type="project" value="TreeGrafter"/>
</dbReference>
<dbReference type="GO" id="GO:0016020">
    <property type="term" value="C:membrane"/>
    <property type="evidence" value="ECO:0007669"/>
    <property type="project" value="GOC"/>
</dbReference>
<evidence type="ECO:0008006" key="5">
    <source>
        <dbReference type="Google" id="ProtNLM"/>
    </source>
</evidence>
<dbReference type="InterPro" id="IPR007577">
    <property type="entry name" value="GlycoTrfase_DXD_sugar-bd_CS"/>
</dbReference>
<dbReference type="PANTHER" id="PTHR32385:SF23">
    <property type="entry name" value="NUCLEOTIDE-DIPHOSPHO-SUGAR TRANSFERASE"/>
    <property type="match status" value="1"/>
</dbReference>
<dbReference type="SUPFAM" id="SSF53448">
    <property type="entry name" value="Nucleotide-diphospho-sugar transferases"/>
    <property type="match status" value="1"/>
</dbReference>
<feature type="transmembrane region" description="Helical" evidence="2">
    <location>
        <begin position="25"/>
        <end position="42"/>
    </location>
</feature>
<gene>
    <name evidence="3" type="ORF">PR002_g6990</name>
</gene>
<proteinExistence type="predicted"/>
<reference evidence="3 4" key="1">
    <citation type="submission" date="2018-09" db="EMBL/GenBank/DDBJ databases">
        <title>Genomic investigation of the strawberry pathogen Phytophthora fragariae indicates pathogenicity is determined by transcriptional variation in three key races.</title>
        <authorList>
            <person name="Adams T.M."/>
            <person name="Armitage A.D."/>
            <person name="Sobczyk M.K."/>
            <person name="Bates H.J."/>
            <person name="Dunwell J.M."/>
            <person name="Nellist C.F."/>
            <person name="Harrison R.J."/>
        </authorList>
    </citation>
    <scope>NUCLEOTIDE SEQUENCE [LARGE SCALE GENOMIC DNA]</scope>
    <source>
        <strain evidence="3 4">SCRP324</strain>
    </source>
</reference>
<keyword evidence="1" id="KW-0808">Transferase</keyword>
<dbReference type="InterPro" id="IPR029044">
    <property type="entry name" value="Nucleotide-diphossugar_trans"/>
</dbReference>
<protein>
    <recommendedName>
        <fullName evidence="5">Alpha 1,4-glycosyltransferase domain-containing protein</fullName>
    </recommendedName>
</protein>
<evidence type="ECO:0000256" key="1">
    <source>
        <dbReference type="ARBA" id="ARBA00022679"/>
    </source>
</evidence>
<dbReference type="EMBL" id="QXFU01000324">
    <property type="protein sequence ID" value="KAE9036630.1"/>
    <property type="molecule type" value="Genomic_DNA"/>
</dbReference>
<name>A0A6A3N5U6_9STRA</name>
<dbReference type="Proteomes" id="UP000435112">
    <property type="component" value="Unassembled WGS sequence"/>
</dbReference>